<keyword evidence="5" id="KW-1185">Reference proteome</keyword>
<sequence>MRQDRGHGRSLRCRRGAALPARPGGAGGLPAPRFRIAQRGAAGAEHGHPLQPGRRTARLRHQQGRLPHGGRLHRRLDPPRPGSRGRRRTRDRSEQECARLAQPPVAPRGRQRRRVVAASLSTAPSRLSSHPGRCLRWDAHSRRWWWTGSAAHAVHAYAMQDAAPLACRLPDAAGLLAHCQSGRVLVGLSKRLGMAQPGRETGARQLRVQPLVAVDAAEPRTAISDGCTDRRGFLVFGTRNVADDGRPIGSFYQYSRQHGLRRLALPVVAEASAICFSADGARMFFADARASRIMACDYDADAGSVGAPRVFAQLDPGAGPRGAALDLDGCLWSAQAGQLLRYAPDGEVVQRIAHDCTSVAFGGAGLTQLAAVGAGGLYAVPVPGVAGQADSPFDDHPPQ</sequence>
<dbReference type="InterPro" id="IPR011042">
    <property type="entry name" value="6-blade_b-propeller_TolB-like"/>
</dbReference>
<organism evidence="4 5">
    <name type="scientific">Massilia aquatica</name>
    <dbReference type="NCBI Taxonomy" id="2609000"/>
    <lineage>
        <taxon>Bacteria</taxon>
        <taxon>Pseudomonadati</taxon>
        <taxon>Pseudomonadota</taxon>
        <taxon>Betaproteobacteria</taxon>
        <taxon>Burkholderiales</taxon>
        <taxon>Oxalobacteraceae</taxon>
        <taxon>Telluria group</taxon>
        <taxon>Massilia</taxon>
    </lineage>
</organism>
<dbReference type="PANTHER" id="PTHR10907">
    <property type="entry name" value="REGUCALCIN"/>
    <property type="match status" value="1"/>
</dbReference>
<name>A0ABX0LYE4_9BURK</name>
<evidence type="ECO:0000259" key="3">
    <source>
        <dbReference type="Pfam" id="PF08450"/>
    </source>
</evidence>
<evidence type="ECO:0000256" key="1">
    <source>
        <dbReference type="ARBA" id="ARBA00008853"/>
    </source>
</evidence>
<gene>
    <name evidence="4" type="ORF">F1609_05195</name>
</gene>
<feature type="compositionally biased region" description="Basic residues" evidence="2">
    <location>
        <begin position="64"/>
        <end position="74"/>
    </location>
</feature>
<evidence type="ECO:0000256" key="2">
    <source>
        <dbReference type="SAM" id="MobiDB-lite"/>
    </source>
</evidence>
<reference evidence="4 5" key="1">
    <citation type="submission" date="2019-09" db="EMBL/GenBank/DDBJ databases">
        <title>Taxonomy of Antarctic Massilia spp.: description of Massilia rubra sp. nov., Massilia aquatica sp. nov., Massilia mucilaginosa sp. nov., Massilia frigida sp. nov. isolated from streams, lakes and regoliths.</title>
        <authorList>
            <person name="Holochova P."/>
            <person name="Sedlacek I."/>
            <person name="Kralova S."/>
            <person name="Maslanova I."/>
            <person name="Busse H.-J."/>
            <person name="Stankova E."/>
            <person name="Vrbovska V."/>
            <person name="Kovarovic V."/>
            <person name="Bartak M."/>
            <person name="Svec P."/>
            <person name="Pantucek R."/>
        </authorList>
    </citation>
    <scope>NUCLEOTIDE SEQUENCE [LARGE SCALE GENOMIC DNA]</scope>
    <source>
        <strain evidence="4 5">CCM 8693</strain>
    </source>
</reference>
<protein>
    <submittedName>
        <fullName evidence="4">SMP-30/gluconolactonase/LRE family protein</fullName>
    </submittedName>
</protein>
<dbReference type="Pfam" id="PF08450">
    <property type="entry name" value="SGL"/>
    <property type="match status" value="1"/>
</dbReference>
<feature type="domain" description="SMP-30/Gluconolactonase/LRE-like region" evidence="3">
    <location>
        <begin position="132"/>
        <end position="369"/>
    </location>
</feature>
<dbReference type="Proteomes" id="UP000819052">
    <property type="component" value="Unassembled WGS sequence"/>
</dbReference>
<dbReference type="InterPro" id="IPR013658">
    <property type="entry name" value="SGL"/>
</dbReference>
<dbReference type="Gene3D" id="2.120.10.30">
    <property type="entry name" value="TolB, C-terminal domain"/>
    <property type="match status" value="1"/>
</dbReference>
<comment type="caution">
    <text evidence="4">The sequence shown here is derived from an EMBL/GenBank/DDBJ whole genome shotgun (WGS) entry which is preliminary data.</text>
</comment>
<feature type="compositionally biased region" description="Low complexity" evidence="2">
    <location>
        <begin position="16"/>
        <end position="32"/>
    </location>
</feature>
<dbReference type="EMBL" id="VVIW01000002">
    <property type="protein sequence ID" value="NHZ39567.1"/>
    <property type="molecule type" value="Genomic_DNA"/>
</dbReference>
<proteinExistence type="inferred from homology"/>
<evidence type="ECO:0000313" key="5">
    <source>
        <dbReference type="Proteomes" id="UP000819052"/>
    </source>
</evidence>
<feature type="region of interest" description="Disordered" evidence="2">
    <location>
        <begin position="64"/>
        <end position="113"/>
    </location>
</feature>
<comment type="similarity">
    <text evidence="1">Belongs to the SMP-30/CGR1 family.</text>
</comment>
<accession>A0ABX0LYE4</accession>
<dbReference type="SUPFAM" id="SSF63829">
    <property type="entry name" value="Calcium-dependent phosphotriesterase"/>
    <property type="match status" value="1"/>
</dbReference>
<evidence type="ECO:0000313" key="4">
    <source>
        <dbReference type="EMBL" id="NHZ39567.1"/>
    </source>
</evidence>
<dbReference type="PANTHER" id="PTHR10907:SF47">
    <property type="entry name" value="REGUCALCIN"/>
    <property type="match status" value="1"/>
</dbReference>
<feature type="region of interest" description="Disordered" evidence="2">
    <location>
        <begin position="1"/>
        <end position="32"/>
    </location>
</feature>